<dbReference type="SUPFAM" id="SSF56219">
    <property type="entry name" value="DNase I-like"/>
    <property type="match status" value="1"/>
</dbReference>
<keyword evidence="1" id="KW-0175">Coiled coil</keyword>
<feature type="compositionally biased region" description="Pro residues" evidence="2">
    <location>
        <begin position="21"/>
        <end position="30"/>
    </location>
</feature>
<feature type="region of interest" description="Disordered" evidence="2">
    <location>
        <begin position="641"/>
        <end position="716"/>
    </location>
</feature>
<evidence type="ECO:0000256" key="2">
    <source>
        <dbReference type="SAM" id="MobiDB-lite"/>
    </source>
</evidence>
<sequence length="716" mass="75186">MVKEVLAKEVGALKQQRDPPGAGPPQPPPAESGDDPLLDQIEALESTVAGLKRAKLSGQLLVDAEAQLASLRAQRLEAKTPQNHVIVLNGKLTRLRGKLERLEKAKSAKQQAVDDARAALDQCLADQVAHEKDTQNTRGAIETAEREVQAAVLKVARGAGPAHGGAGAGLSQAFCSQLDAAEQRRLVEELLAPDPLGQQVGAGAGKILVTLLGRAMAKAAPPAAAHVPPAGGDGAASAEDEPMPEAFDQTTADSIITAAAQQPDAKRALAAAMRGLNMAVIKETMRSGGVGIIAKRHLDLWWGPLECSAVDGRISVAFARLPPLGALALYSVHLETGVGLSGNLAALRTLEHRAKGHHLPWIAGGDWNLDPEATCHGGQGTHHVRDFFVSGGRVGFACRGPRVHPEHLVPTHDFVELAIQGAGDWPTARVAKQPPPLPASRPVGPRVQPPDWEGANAAVREALAEASRGGLSVRARQEPVNQAHASWPRTARQDFGGIVDASAAQLSHWGGQLAFEEQPLCKVLATPKNPRSRASSGMRWLAGQLGQAAELLGDVLCGGRAQLGPLREALRRLGGALEPGGRFHHHCHRQPDWPEWEALLRHFCMVVRGEMSGWLSSTPGPPGALGPPLWPPVGFPAWAISPMQPPLEPPPRPPGGRPARAISSTQPPPRPPAALGPPDGIPARAISSMQPPLGPPPRPPGALGPPLWPPVGLPAQ</sequence>
<evidence type="ECO:0000313" key="4">
    <source>
        <dbReference type="Proteomes" id="UP001189429"/>
    </source>
</evidence>
<name>A0ABN9QZE4_9DINO</name>
<feature type="compositionally biased region" description="Pro residues" evidence="2">
    <location>
        <begin position="666"/>
        <end position="675"/>
    </location>
</feature>
<dbReference type="PANTHER" id="PTHR45691:SF6">
    <property type="entry name" value="PROTEIN DIAPHANOUS"/>
    <property type="match status" value="1"/>
</dbReference>
<accession>A0ABN9QZE4</accession>
<feature type="compositionally biased region" description="Pro residues" evidence="2">
    <location>
        <begin position="643"/>
        <end position="656"/>
    </location>
</feature>
<feature type="region of interest" description="Disordered" evidence="2">
    <location>
        <begin position="1"/>
        <end position="36"/>
    </location>
</feature>
<protein>
    <recommendedName>
        <fullName evidence="5">Endonuclease/exonuclease/phosphatase domain-containing protein</fullName>
    </recommendedName>
</protein>
<reference evidence="3" key="1">
    <citation type="submission" date="2023-10" db="EMBL/GenBank/DDBJ databases">
        <authorList>
            <person name="Chen Y."/>
            <person name="Shah S."/>
            <person name="Dougan E. K."/>
            <person name="Thang M."/>
            <person name="Chan C."/>
        </authorList>
    </citation>
    <scope>NUCLEOTIDE SEQUENCE [LARGE SCALE GENOMIC DNA]</scope>
</reference>
<feature type="compositionally biased region" description="Pro residues" evidence="2">
    <location>
        <begin position="692"/>
        <end position="716"/>
    </location>
</feature>
<comment type="caution">
    <text evidence="3">The sequence shown here is derived from an EMBL/GenBank/DDBJ whole genome shotgun (WGS) entry which is preliminary data.</text>
</comment>
<dbReference type="PANTHER" id="PTHR45691">
    <property type="entry name" value="PROTEIN DIAPHANOUS"/>
    <property type="match status" value="1"/>
</dbReference>
<feature type="non-terminal residue" evidence="3">
    <location>
        <position position="716"/>
    </location>
</feature>
<dbReference type="InterPro" id="IPR051412">
    <property type="entry name" value="Formin_Homology_Diaphanous_sf"/>
</dbReference>
<feature type="coiled-coil region" evidence="1">
    <location>
        <begin position="85"/>
        <end position="122"/>
    </location>
</feature>
<dbReference type="InterPro" id="IPR036691">
    <property type="entry name" value="Endo/exonu/phosph_ase_sf"/>
</dbReference>
<dbReference type="EMBL" id="CAUYUJ010004332">
    <property type="protein sequence ID" value="CAK0809161.1"/>
    <property type="molecule type" value="Genomic_DNA"/>
</dbReference>
<proteinExistence type="predicted"/>
<organism evidence="3 4">
    <name type="scientific">Prorocentrum cordatum</name>
    <dbReference type="NCBI Taxonomy" id="2364126"/>
    <lineage>
        <taxon>Eukaryota</taxon>
        <taxon>Sar</taxon>
        <taxon>Alveolata</taxon>
        <taxon>Dinophyceae</taxon>
        <taxon>Prorocentrales</taxon>
        <taxon>Prorocentraceae</taxon>
        <taxon>Prorocentrum</taxon>
    </lineage>
</organism>
<evidence type="ECO:0000313" key="3">
    <source>
        <dbReference type="EMBL" id="CAK0809161.1"/>
    </source>
</evidence>
<gene>
    <name evidence="3" type="ORF">PCOR1329_LOCUS14479</name>
</gene>
<evidence type="ECO:0008006" key="5">
    <source>
        <dbReference type="Google" id="ProtNLM"/>
    </source>
</evidence>
<evidence type="ECO:0000256" key="1">
    <source>
        <dbReference type="SAM" id="Coils"/>
    </source>
</evidence>
<dbReference type="Proteomes" id="UP001189429">
    <property type="component" value="Unassembled WGS sequence"/>
</dbReference>
<keyword evidence="4" id="KW-1185">Reference proteome</keyword>